<proteinExistence type="predicted"/>
<sequence length="214" mass="22728">MALKKLIWFYSGFKTTEHLRVTPEDDFKRNSHEREGGAGRPFSEVCPGGQSGGRMLFASGRGRVPAASPCEGSPLQREEQGEEVVEGSAPALALPAHQRQPGPRDALGNSDRGSRSRRRRLFEGVPLRGAITSFPLAGLSLGRSPWQPAGLSAAVGASPGGMQVWLEETWLPPVSLAPEDTEPSPIALILRIPRFGSGVGSLLSVQGQRAVSGV</sequence>
<gene>
    <name evidence="3" type="primary">LOC139180684</name>
</gene>
<accession>A0ABM4RTN1</accession>
<reference evidence="3" key="1">
    <citation type="submission" date="2025-08" db="UniProtKB">
        <authorList>
            <consortium name="RefSeq"/>
        </authorList>
    </citation>
    <scope>IDENTIFICATION</scope>
    <source>
        <tissue evidence="3">Blood</tissue>
    </source>
</reference>
<evidence type="ECO:0000256" key="1">
    <source>
        <dbReference type="SAM" id="MobiDB-lite"/>
    </source>
</evidence>
<dbReference type="GeneID" id="139180684"/>
<dbReference type="Proteomes" id="UP001652663">
    <property type="component" value="Chromosome 29"/>
</dbReference>
<keyword evidence="2" id="KW-1185">Reference proteome</keyword>
<feature type="region of interest" description="Disordered" evidence="1">
    <location>
        <begin position="24"/>
        <end position="117"/>
    </location>
</feature>
<organism evidence="2 3">
    <name type="scientific">Bos indicus</name>
    <name type="common">Zebu</name>
    <dbReference type="NCBI Taxonomy" id="9915"/>
    <lineage>
        <taxon>Eukaryota</taxon>
        <taxon>Metazoa</taxon>
        <taxon>Chordata</taxon>
        <taxon>Craniata</taxon>
        <taxon>Vertebrata</taxon>
        <taxon>Euteleostomi</taxon>
        <taxon>Mammalia</taxon>
        <taxon>Eutheria</taxon>
        <taxon>Laurasiatheria</taxon>
        <taxon>Artiodactyla</taxon>
        <taxon>Ruminantia</taxon>
        <taxon>Pecora</taxon>
        <taxon>Bovidae</taxon>
        <taxon>Bovinae</taxon>
        <taxon>Bos</taxon>
    </lineage>
</organism>
<evidence type="ECO:0000313" key="3">
    <source>
        <dbReference type="RefSeq" id="XP_070638904.1"/>
    </source>
</evidence>
<protein>
    <submittedName>
        <fullName evidence="3">Uncharacterized protein</fullName>
    </submittedName>
</protein>
<feature type="compositionally biased region" description="Basic and acidic residues" evidence="1">
    <location>
        <begin position="24"/>
        <end position="37"/>
    </location>
</feature>
<dbReference type="RefSeq" id="XP_070638904.1">
    <property type="nucleotide sequence ID" value="XM_070782803.1"/>
</dbReference>
<evidence type="ECO:0000313" key="2">
    <source>
        <dbReference type="Proteomes" id="UP001652663"/>
    </source>
</evidence>
<name>A0ABM4RTN1_BOSIN</name>